<reference evidence="5" key="1">
    <citation type="journal article" date="2017" name="Front. Plant Sci.">
        <title>Climate Clever Clovers: New Paradigm to Reduce the Environmental Footprint of Ruminants by Breeding Low Methanogenic Forages Utilizing Haplotype Variation.</title>
        <authorList>
            <person name="Kaur P."/>
            <person name="Appels R."/>
            <person name="Bayer P.E."/>
            <person name="Keeble-Gagnere G."/>
            <person name="Wang J."/>
            <person name="Hirakawa H."/>
            <person name="Shirasawa K."/>
            <person name="Vercoe P."/>
            <person name="Stefanova K."/>
            <person name="Durmic Z."/>
            <person name="Nichols P."/>
            <person name="Revell C."/>
            <person name="Isobe S.N."/>
            <person name="Edwards D."/>
            <person name="Erskine W."/>
        </authorList>
    </citation>
    <scope>NUCLEOTIDE SEQUENCE [LARGE SCALE GENOMIC DNA]</scope>
    <source>
        <strain evidence="5">cv. Daliak</strain>
    </source>
</reference>
<dbReference type="InterPro" id="IPR012677">
    <property type="entry name" value="Nucleotide-bd_a/b_plait_sf"/>
</dbReference>
<sequence>MSSKTPSLSKKNENEKQSSPRSSGGVYEKEDQPPSSSVGVNEKEDQPLSSSVGVGEKEDQPPSSSGEVDEKEDQTPSSSTVNEKEKKKNPRPRSKKKKNVELPLSNASPRSSSSCLRHPIQLGQLQWKGLPNTYTGLHHSPFLVIRPIGLGNLNHRSGGIYIPPASLNNIASSLNQSSNLHYKIDVDKIVRSEDTRTTLMIQNIPYSYTSEMLLLEIKENHHQIYGTYDFIYFPMDSKNKCNMGYAFINMLSHLHVVPFYKAFHEKKWDKFTSDKVATLAYAQIQGKAEELAKHFEKRMHKPKKIMIRNYFHPAT</sequence>
<evidence type="ECO:0000256" key="1">
    <source>
        <dbReference type="ARBA" id="ARBA00022884"/>
    </source>
</evidence>
<dbReference type="Proteomes" id="UP000242715">
    <property type="component" value="Unassembled WGS sequence"/>
</dbReference>
<feature type="compositionally biased region" description="Low complexity" evidence="2">
    <location>
        <begin position="105"/>
        <end position="114"/>
    </location>
</feature>
<evidence type="ECO:0000259" key="3">
    <source>
        <dbReference type="Pfam" id="PF04059"/>
    </source>
</evidence>
<dbReference type="AlphaFoldDB" id="A0A2Z6P1X0"/>
<dbReference type="InterPro" id="IPR035979">
    <property type="entry name" value="RBD_domain_sf"/>
</dbReference>
<keyword evidence="1" id="KW-0694">RNA-binding</keyword>
<evidence type="ECO:0000313" key="4">
    <source>
        <dbReference type="EMBL" id="GAU42265.1"/>
    </source>
</evidence>
<feature type="compositionally biased region" description="Basic residues" evidence="2">
    <location>
        <begin position="87"/>
        <end position="98"/>
    </location>
</feature>
<feature type="region of interest" description="Disordered" evidence="2">
    <location>
        <begin position="1"/>
        <end position="115"/>
    </location>
</feature>
<keyword evidence="5" id="KW-1185">Reference proteome</keyword>
<accession>A0A2Z6P1X0</accession>
<feature type="domain" description="Mei2-like C-terminal RNA recognition motif" evidence="3">
    <location>
        <begin position="196"/>
        <end position="295"/>
    </location>
</feature>
<name>A0A2Z6P1X0_TRISU</name>
<evidence type="ECO:0000256" key="2">
    <source>
        <dbReference type="SAM" id="MobiDB-lite"/>
    </source>
</evidence>
<gene>
    <name evidence="4" type="ORF">TSUD_327430</name>
</gene>
<dbReference type="EMBL" id="DF973907">
    <property type="protein sequence ID" value="GAU42265.1"/>
    <property type="molecule type" value="Genomic_DNA"/>
</dbReference>
<dbReference type="Gene3D" id="3.30.70.330">
    <property type="match status" value="1"/>
</dbReference>
<dbReference type="SUPFAM" id="SSF54928">
    <property type="entry name" value="RNA-binding domain, RBD"/>
    <property type="match status" value="1"/>
</dbReference>
<dbReference type="GO" id="GO:0003723">
    <property type="term" value="F:RNA binding"/>
    <property type="evidence" value="ECO:0007669"/>
    <property type="project" value="UniProtKB-KW"/>
</dbReference>
<organism evidence="4 5">
    <name type="scientific">Trifolium subterraneum</name>
    <name type="common">Subterranean clover</name>
    <dbReference type="NCBI Taxonomy" id="3900"/>
    <lineage>
        <taxon>Eukaryota</taxon>
        <taxon>Viridiplantae</taxon>
        <taxon>Streptophyta</taxon>
        <taxon>Embryophyta</taxon>
        <taxon>Tracheophyta</taxon>
        <taxon>Spermatophyta</taxon>
        <taxon>Magnoliopsida</taxon>
        <taxon>eudicotyledons</taxon>
        <taxon>Gunneridae</taxon>
        <taxon>Pentapetalae</taxon>
        <taxon>rosids</taxon>
        <taxon>fabids</taxon>
        <taxon>Fabales</taxon>
        <taxon>Fabaceae</taxon>
        <taxon>Papilionoideae</taxon>
        <taxon>50 kb inversion clade</taxon>
        <taxon>NPAAA clade</taxon>
        <taxon>Hologalegina</taxon>
        <taxon>IRL clade</taxon>
        <taxon>Trifolieae</taxon>
        <taxon>Trifolium</taxon>
    </lineage>
</organism>
<dbReference type="OrthoDB" id="417481at2759"/>
<protein>
    <recommendedName>
        <fullName evidence="3">Mei2-like C-terminal RNA recognition motif domain-containing protein</fullName>
    </recommendedName>
</protein>
<evidence type="ECO:0000313" key="5">
    <source>
        <dbReference type="Proteomes" id="UP000242715"/>
    </source>
</evidence>
<dbReference type="InterPro" id="IPR007201">
    <property type="entry name" value="Mei2-like_Rrm_C"/>
</dbReference>
<dbReference type="Pfam" id="PF04059">
    <property type="entry name" value="RRM_2"/>
    <property type="match status" value="1"/>
</dbReference>
<dbReference type="PANTHER" id="PTHR23189">
    <property type="entry name" value="RNA RECOGNITION MOTIF-CONTAINING"/>
    <property type="match status" value="1"/>
</dbReference>
<proteinExistence type="predicted"/>